<protein>
    <submittedName>
        <fullName evidence="2">Uncharacterized protein</fullName>
    </submittedName>
</protein>
<evidence type="ECO:0000256" key="1">
    <source>
        <dbReference type="SAM" id="Phobius"/>
    </source>
</evidence>
<keyword evidence="1" id="KW-0812">Transmembrane</keyword>
<name>A0A2P2JTQ0_RHIMU</name>
<evidence type="ECO:0000313" key="2">
    <source>
        <dbReference type="EMBL" id="MBW96847.1"/>
    </source>
</evidence>
<sequence>MVVEVNLVGLPLFFFCNIEDLASRFTFFFWLLFVGSCSILLMLILSFTKICFYQSVTCLRFFLSLSAFSCLYDGVEPYMVYQVVHFGIALIEYTKMFMQLQLLH</sequence>
<feature type="transmembrane region" description="Helical" evidence="1">
    <location>
        <begin position="27"/>
        <end position="45"/>
    </location>
</feature>
<accession>A0A2P2JTQ0</accession>
<proteinExistence type="predicted"/>
<dbReference type="AlphaFoldDB" id="A0A2P2JTQ0"/>
<organism evidence="2">
    <name type="scientific">Rhizophora mucronata</name>
    <name type="common">Asiatic mangrove</name>
    <dbReference type="NCBI Taxonomy" id="61149"/>
    <lineage>
        <taxon>Eukaryota</taxon>
        <taxon>Viridiplantae</taxon>
        <taxon>Streptophyta</taxon>
        <taxon>Embryophyta</taxon>
        <taxon>Tracheophyta</taxon>
        <taxon>Spermatophyta</taxon>
        <taxon>Magnoliopsida</taxon>
        <taxon>eudicotyledons</taxon>
        <taxon>Gunneridae</taxon>
        <taxon>Pentapetalae</taxon>
        <taxon>rosids</taxon>
        <taxon>fabids</taxon>
        <taxon>Malpighiales</taxon>
        <taxon>Rhizophoraceae</taxon>
        <taxon>Rhizophora</taxon>
    </lineage>
</organism>
<keyword evidence="1" id="KW-0472">Membrane</keyword>
<keyword evidence="1" id="KW-1133">Transmembrane helix</keyword>
<reference evidence="2" key="1">
    <citation type="submission" date="2018-02" db="EMBL/GenBank/DDBJ databases">
        <title>Rhizophora mucronata_Transcriptome.</title>
        <authorList>
            <person name="Meera S.P."/>
            <person name="Sreeshan A."/>
            <person name="Augustine A."/>
        </authorList>
    </citation>
    <scope>NUCLEOTIDE SEQUENCE</scope>
    <source>
        <tissue evidence="2">Leaf</tissue>
    </source>
</reference>
<dbReference type="EMBL" id="GGEC01016364">
    <property type="protein sequence ID" value="MBW96847.1"/>
    <property type="molecule type" value="Transcribed_RNA"/>
</dbReference>